<dbReference type="PANTHER" id="PTHR43105">
    <property type="entry name" value="RESPIRATORY NITRATE REDUCTASE"/>
    <property type="match status" value="1"/>
</dbReference>
<evidence type="ECO:0000256" key="6">
    <source>
        <dbReference type="ARBA" id="ARBA00022723"/>
    </source>
</evidence>
<comment type="caution">
    <text evidence="12">The sequence shown here is derived from an EMBL/GenBank/DDBJ whole genome shotgun (WGS) entry which is preliminary data.</text>
</comment>
<dbReference type="Gene3D" id="2.40.40.20">
    <property type="match status" value="1"/>
</dbReference>
<dbReference type="InterPro" id="IPR027467">
    <property type="entry name" value="MopterinOxRdtase_cofactor_BS"/>
</dbReference>
<dbReference type="PANTHER" id="PTHR43105:SF9">
    <property type="entry name" value="NADPH-FE(3+) OXIDOREDUCTASE SUBUNIT ALPHA"/>
    <property type="match status" value="1"/>
</dbReference>
<gene>
    <name evidence="12" type="primary">narB</name>
    <name evidence="12" type="ORF">GCM10007094_25940</name>
</gene>
<evidence type="ECO:0000256" key="9">
    <source>
        <dbReference type="ARBA" id="ARBA00023014"/>
    </source>
</evidence>
<comment type="similarity">
    <text evidence="3">Belongs to the prokaryotic molybdopterin-containing oxidoreductase family. NasA/NapA/NarB subfamily.</text>
</comment>
<keyword evidence="4" id="KW-0004">4Fe-4S</keyword>
<evidence type="ECO:0000256" key="5">
    <source>
        <dbReference type="ARBA" id="ARBA00022505"/>
    </source>
</evidence>
<dbReference type="Gene3D" id="3.40.228.10">
    <property type="entry name" value="Dimethylsulfoxide Reductase, domain 2"/>
    <property type="match status" value="1"/>
</dbReference>
<dbReference type="EMBL" id="BMXE01000004">
    <property type="protein sequence ID" value="GHB35244.1"/>
    <property type="molecule type" value="Genomic_DNA"/>
</dbReference>
<dbReference type="InterPro" id="IPR041854">
    <property type="entry name" value="BFD-like_2Fe2S-bd_dom_sf"/>
</dbReference>
<dbReference type="InterPro" id="IPR050123">
    <property type="entry name" value="Prok_molybdopt-oxidoreductase"/>
</dbReference>
<accession>A0ABQ3EEB6</accession>
<keyword evidence="13" id="KW-1185">Reference proteome</keyword>
<feature type="domain" description="4Fe-4S Mo/W bis-MGD-type" evidence="11">
    <location>
        <begin position="3"/>
        <end position="59"/>
    </location>
</feature>
<dbReference type="InterPro" id="IPR007419">
    <property type="entry name" value="BFD-like_2Fe2S-bd_dom"/>
</dbReference>
<keyword evidence="8" id="KW-0408">Iron</keyword>
<name>A0ABQ3EEB6_9HYPH</name>
<evidence type="ECO:0000256" key="8">
    <source>
        <dbReference type="ARBA" id="ARBA00023004"/>
    </source>
</evidence>
<comment type="cofactor">
    <cofactor evidence="1">
        <name>Mo-bis(molybdopterin guanine dinucleotide)</name>
        <dbReference type="ChEBI" id="CHEBI:60539"/>
    </cofactor>
</comment>
<dbReference type="InterPro" id="IPR041957">
    <property type="entry name" value="CT_Nitrate-R-NapA-like"/>
</dbReference>
<evidence type="ECO:0000256" key="3">
    <source>
        <dbReference type="ARBA" id="ARBA00008747"/>
    </source>
</evidence>
<dbReference type="SUPFAM" id="SSF50692">
    <property type="entry name" value="ADC-like"/>
    <property type="match status" value="1"/>
</dbReference>
<dbReference type="Gene3D" id="3.40.50.740">
    <property type="match status" value="1"/>
</dbReference>
<comment type="cofactor">
    <cofactor evidence="2">
        <name>[4Fe-4S] cluster</name>
        <dbReference type="ChEBI" id="CHEBI:49883"/>
    </cofactor>
</comment>
<keyword evidence="7" id="KW-0560">Oxidoreductase</keyword>
<evidence type="ECO:0000256" key="4">
    <source>
        <dbReference type="ARBA" id="ARBA00022485"/>
    </source>
</evidence>
<dbReference type="PROSITE" id="PS51669">
    <property type="entry name" value="4FE4S_MOW_BIS_MGD"/>
    <property type="match status" value="1"/>
</dbReference>
<dbReference type="SMART" id="SM00926">
    <property type="entry name" value="Molybdop_Fe4S4"/>
    <property type="match status" value="1"/>
</dbReference>
<proteinExistence type="inferred from homology"/>
<evidence type="ECO:0000256" key="7">
    <source>
        <dbReference type="ARBA" id="ARBA00023002"/>
    </source>
</evidence>
<dbReference type="Gene3D" id="2.20.25.90">
    <property type="entry name" value="ADC-like domains"/>
    <property type="match status" value="1"/>
</dbReference>
<dbReference type="PROSITE" id="PS00551">
    <property type="entry name" value="MOLYBDOPTERIN_PROK_1"/>
    <property type="match status" value="1"/>
</dbReference>
<keyword evidence="10" id="KW-0534">Nitrate assimilation</keyword>
<dbReference type="CDD" id="cd02754">
    <property type="entry name" value="MopB_Nitrate-R-NapA-like"/>
    <property type="match status" value="1"/>
</dbReference>
<dbReference type="Proteomes" id="UP000637980">
    <property type="component" value="Unassembled WGS sequence"/>
</dbReference>
<dbReference type="InterPro" id="IPR006656">
    <property type="entry name" value="Mopterin_OxRdtase"/>
</dbReference>
<evidence type="ECO:0000256" key="1">
    <source>
        <dbReference type="ARBA" id="ARBA00001942"/>
    </source>
</evidence>
<evidence type="ECO:0000259" key="11">
    <source>
        <dbReference type="PROSITE" id="PS51669"/>
    </source>
</evidence>
<dbReference type="InterPro" id="IPR009010">
    <property type="entry name" value="Asp_de-COase-like_dom_sf"/>
</dbReference>
<dbReference type="Gene3D" id="1.10.10.1100">
    <property type="entry name" value="BFD-like [2Fe-2S]-binding domain"/>
    <property type="match status" value="1"/>
</dbReference>
<evidence type="ECO:0000313" key="13">
    <source>
        <dbReference type="Proteomes" id="UP000637980"/>
    </source>
</evidence>
<organism evidence="12 13">
    <name type="scientific">Pseudovibrio japonicus</name>
    <dbReference type="NCBI Taxonomy" id="366534"/>
    <lineage>
        <taxon>Bacteria</taxon>
        <taxon>Pseudomonadati</taxon>
        <taxon>Pseudomonadota</taxon>
        <taxon>Alphaproteobacteria</taxon>
        <taxon>Hyphomicrobiales</taxon>
        <taxon>Stappiaceae</taxon>
        <taxon>Pseudovibrio</taxon>
    </lineage>
</organism>
<dbReference type="Pfam" id="PF01568">
    <property type="entry name" value="Molydop_binding"/>
    <property type="match status" value="1"/>
</dbReference>
<keyword evidence="6" id="KW-0479">Metal-binding</keyword>
<dbReference type="Pfam" id="PF04324">
    <property type="entry name" value="Fer2_BFD"/>
    <property type="match status" value="1"/>
</dbReference>
<dbReference type="InterPro" id="IPR006963">
    <property type="entry name" value="Mopterin_OxRdtase_4Fe-4S_dom"/>
</dbReference>
<reference evidence="13" key="1">
    <citation type="journal article" date="2019" name="Int. J. Syst. Evol. Microbiol.">
        <title>The Global Catalogue of Microorganisms (GCM) 10K type strain sequencing project: providing services to taxonomists for standard genome sequencing and annotation.</title>
        <authorList>
            <consortium name="The Broad Institute Genomics Platform"/>
            <consortium name="The Broad Institute Genome Sequencing Center for Infectious Disease"/>
            <person name="Wu L."/>
            <person name="Ma J."/>
        </authorList>
    </citation>
    <scope>NUCLEOTIDE SEQUENCE [LARGE SCALE GENOMIC DNA]</scope>
    <source>
        <strain evidence="13">KCTC 12861</strain>
    </source>
</reference>
<protein>
    <submittedName>
        <fullName evidence="12">Nitrate reductase</fullName>
    </submittedName>
</protein>
<dbReference type="InterPro" id="IPR006657">
    <property type="entry name" value="MoPterin_dinucl-bd_dom"/>
</dbReference>
<dbReference type="SUPFAM" id="SSF53706">
    <property type="entry name" value="Formate dehydrogenase/DMSO reductase, domains 1-3"/>
    <property type="match status" value="1"/>
</dbReference>
<evidence type="ECO:0000256" key="10">
    <source>
        <dbReference type="ARBA" id="ARBA00023063"/>
    </source>
</evidence>
<dbReference type="Pfam" id="PF00384">
    <property type="entry name" value="Molybdopterin"/>
    <property type="match status" value="1"/>
</dbReference>
<keyword evidence="9" id="KW-0411">Iron-sulfur</keyword>
<sequence>MMEGTVRTTCPYCGVGCGVLATPQPDGTVHIAGDPEHPANFGKLCSKGAALGETLGLETRLLHPQVNGKRSSWEDALDLIADKFSTAIKEHGPDSVAFYLSGQILTEDYYVANKLMKGFIGSANIDTNSRLCMASSVAGHKRAFGSDTVPCSYEDLEQADLLVLVGSNLAWCHPVLHRRIEEARAKRPQMKLVVIDPRETASSEGADLHLAIKPDADTALFGGLLAYLAKNGALDTDYIQQHTVGFSEALEAAQAWGGEALKRATRLSHAELEVFYQLFANTEKSVTVYSQGVNQSSQGTDKVNAILNCHLATGRIGRAGMGPFSITGQPNAMGGREVGGLANMLAAHMELGNPEHHSIVERFWTAPKLAREPGLKAVELFDAVADGRIKALWIMGTNPADSLPNASKVEAAIASCPFVVVSEVAQQTDTSRHANVLLPSAAWGEKAGTVTNSERRISRQRAFLDLPGEAKPDYWQLTQVAQRMGFTAAFEYGSPSDVFCEHAKLSAFENNGKRDFDIGAYAELSEEAYDGLVPFQWPAPDGAKPDATHFFGNGGFFHADQKARFIAMQCASTSTSTSYDQEPLTQSDHLTLNTGRLRDQWHTMTRTGLSSRLCGHMPEPSLDISPVDAEALGLASGDIARGRSEHGEVLLRVVATSRQKAGTVFAPVHWTDQFSSNARIDKLVAAELDPISGQPAFKQSKVSVERYAGKAYGFAVTRQKPEVKGFDYAAAVPCAGGWRLEYAHDRQMQHAELQIALGLSGAKDVQWVQYTDSAGGRRAAAFEGDQLLAVFMETAQPVVLSRSHLIAVFERPRWEAADRLSVLSGWPSADQPAKGAIVCSCMNVGVYEIQKSIAEGAHCTNSIGAATGAGTNCGSCCSELSRILHDQSQLAAE</sequence>
<evidence type="ECO:0000256" key="2">
    <source>
        <dbReference type="ARBA" id="ARBA00001966"/>
    </source>
</evidence>
<dbReference type="CDD" id="cd02791">
    <property type="entry name" value="MopB_CT_Nitrate-R-NapA-like"/>
    <property type="match status" value="1"/>
</dbReference>
<keyword evidence="5" id="KW-0500">Molybdenum</keyword>
<evidence type="ECO:0000313" key="12">
    <source>
        <dbReference type="EMBL" id="GHB35244.1"/>
    </source>
</evidence>
<dbReference type="Pfam" id="PF04879">
    <property type="entry name" value="Molybdop_Fe4S4"/>
    <property type="match status" value="1"/>
</dbReference>